<name>A0A382MRP1_9ZZZZ</name>
<reference evidence="1" key="1">
    <citation type="submission" date="2018-05" db="EMBL/GenBank/DDBJ databases">
        <authorList>
            <person name="Lanie J.A."/>
            <person name="Ng W.-L."/>
            <person name="Kazmierczak K.M."/>
            <person name="Andrzejewski T.M."/>
            <person name="Davidsen T.M."/>
            <person name="Wayne K.J."/>
            <person name="Tettelin H."/>
            <person name="Glass J.I."/>
            <person name="Rusch D."/>
            <person name="Podicherti R."/>
            <person name="Tsui H.-C.T."/>
            <person name="Winkler M.E."/>
        </authorList>
    </citation>
    <scope>NUCLEOTIDE SEQUENCE</scope>
</reference>
<accession>A0A382MRP1</accession>
<feature type="non-terminal residue" evidence="1">
    <location>
        <position position="40"/>
    </location>
</feature>
<feature type="non-terminal residue" evidence="1">
    <location>
        <position position="1"/>
    </location>
</feature>
<proteinExistence type="predicted"/>
<dbReference type="EMBL" id="UINC01095201">
    <property type="protein sequence ID" value="SVC51098.1"/>
    <property type="molecule type" value="Genomic_DNA"/>
</dbReference>
<protein>
    <submittedName>
        <fullName evidence="1">Uncharacterized protein</fullName>
    </submittedName>
</protein>
<dbReference type="AlphaFoldDB" id="A0A382MRP1"/>
<gene>
    <name evidence="1" type="ORF">METZ01_LOCUS303952</name>
</gene>
<sequence>MRLEKKVFALLLIIIFINQCKTGDSVSIPKNKYIDLVHIF</sequence>
<organism evidence="1">
    <name type="scientific">marine metagenome</name>
    <dbReference type="NCBI Taxonomy" id="408172"/>
    <lineage>
        <taxon>unclassified sequences</taxon>
        <taxon>metagenomes</taxon>
        <taxon>ecological metagenomes</taxon>
    </lineage>
</organism>
<evidence type="ECO:0000313" key="1">
    <source>
        <dbReference type="EMBL" id="SVC51098.1"/>
    </source>
</evidence>